<evidence type="ECO:0000256" key="2">
    <source>
        <dbReference type="ARBA" id="ARBA00022448"/>
    </source>
</evidence>
<evidence type="ECO:0000313" key="8">
    <source>
        <dbReference type="EMBL" id="CBF84291.1"/>
    </source>
</evidence>
<feature type="transmembrane region" description="Helical" evidence="7">
    <location>
        <begin position="201"/>
        <end position="223"/>
    </location>
</feature>
<dbReference type="InterPro" id="IPR011701">
    <property type="entry name" value="MFS"/>
</dbReference>
<feature type="transmembrane region" description="Helical" evidence="7">
    <location>
        <begin position="244"/>
        <end position="265"/>
    </location>
</feature>
<name>Q5B9Y7_EMENI</name>
<feature type="transmembrane region" description="Helical" evidence="7">
    <location>
        <begin position="113"/>
        <end position="131"/>
    </location>
</feature>
<dbReference type="PANTHER" id="PTHR23501">
    <property type="entry name" value="MAJOR FACILITATOR SUPERFAMILY"/>
    <property type="match status" value="1"/>
</dbReference>
<keyword evidence="9" id="KW-1185">Reference proteome</keyword>
<dbReference type="GeneID" id="2874216"/>
<gene>
    <name evidence="8" type="ORF">ANIA_02643</name>
</gene>
<evidence type="ECO:0008006" key="10">
    <source>
        <dbReference type="Google" id="ProtNLM"/>
    </source>
</evidence>
<feature type="transmembrane region" description="Helical" evidence="7">
    <location>
        <begin position="50"/>
        <end position="71"/>
    </location>
</feature>
<evidence type="ECO:0000256" key="6">
    <source>
        <dbReference type="SAM" id="MobiDB-lite"/>
    </source>
</evidence>
<dbReference type="EMBL" id="BN001306">
    <property type="protein sequence ID" value="CBF84291.1"/>
    <property type="molecule type" value="Genomic_DNA"/>
</dbReference>
<dbReference type="Gene3D" id="1.20.1250.20">
    <property type="entry name" value="MFS general substrate transporter like domains"/>
    <property type="match status" value="1"/>
</dbReference>
<dbReference type="InterPro" id="IPR036259">
    <property type="entry name" value="MFS_trans_sf"/>
</dbReference>
<dbReference type="AlphaFoldDB" id="Q5B9Y7"/>
<feature type="region of interest" description="Disordered" evidence="6">
    <location>
        <begin position="1"/>
        <end position="38"/>
    </location>
</feature>
<evidence type="ECO:0000256" key="4">
    <source>
        <dbReference type="ARBA" id="ARBA00022989"/>
    </source>
</evidence>
<keyword evidence="4 7" id="KW-1133">Transmembrane helix</keyword>
<dbReference type="KEGG" id="ani:ANIA_02643"/>
<dbReference type="OrthoDB" id="10021397at2759"/>
<evidence type="ECO:0000256" key="7">
    <source>
        <dbReference type="SAM" id="Phobius"/>
    </source>
</evidence>
<evidence type="ECO:0000256" key="1">
    <source>
        <dbReference type="ARBA" id="ARBA00004141"/>
    </source>
</evidence>
<comment type="subcellular location">
    <subcellularLocation>
        <location evidence="1">Membrane</location>
        <topology evidence="1">Multi-pass membrane protein</topology>
    </subcellularLocation>
</comment>
<protein>
    <recommendedName>
        <fullName evidence="10">Major facilitator superfamily (MFS) profile domain-containing protein</fullName>
    </recommendedName>
</protein>
<dbReference type="eggNOG" id="ENOG502SPJA">
    <property type="taxonomic scope" value="Eukaryota"/>
</dbReference>
<proteinExistence type="predicted"/>
<organism evidence="8 9">
    <name type="scientific">Emericella nidulans (strain FGSC A4 / ATCC 38163 / CBS 112.46 / NRRL 194 / M139)</name>
    <name type="common">Aspergillus nidulans</name>
    <dbReference type="NCBI Taxonomy" id="227321"/>
    <lineage>
        <taxon>Eukaryota</taxon>
        <taxon>Fungi</taxon>
        <taxon>Dikarya</taxon>
        <taxon>Ascomycota</taxon>
        <taxon>Pezizomycotina</taxon>
        <taxon>Eurotiomycetes</taxon>
        <taxon>Eurotiomycetidae</taxon>
        <taxon>Eurotiales</taxon>
        <taxon>Aspergillaceae</taxon>
        <taxon>Aspergillus</taxon>
        <taxon>Aspergillus subgen. Nidulantes</taxon>
    </lineage>
</organism>
<keyword evidence="3 7" id="KW-0812">Transmembrane</keyword>
<dbReference type="InParanoid" id="Q5B9Y7"/>
<dbReference type="RefSeq" id="XP_660247.1">
    <property type="nucleotide sequence ID" value="XM_655155.1"/>
</dbReference>
<evidence type="ECO:0000313" key="9">
    <source>
        <dbReference type="Proteomes" id="UP000000560"/>
    </source>
</evidence>
<dbReference type="GO" id="GO:0005886">
    <property type="term" value="C:plasma membrane"/>
    <property type="evidence" value="ECO:0000318"/>
    <property type="project" value="GO_Central"/>
</dbReference>
<feature type="transmembrane region" description="Helical" evidence="7">
    <location>
        <begin position="170"/>
        <end position="189"/>
    </location>
</feature>
<feature type="transmembrane region" description="Helical" evidence="7">
    <location>
        <begin position="83"/>
        <end position="101"/>
    </location>
</feature>
<feature type="compositionally biased region" description="Basic and acidic residues" evidence="6">
    <location>
        <begin position="9"/>
        <end position="19"/>
    </location>
</feature>
<dbReference type="Pfam" id="PF07690">
    <property type="entry name" value="MFS_1"/>
    <property type="match status" value="1"/>
</dbReference>
<accession>Q5B9Y7</accession>
<dbReference type="GO" id="GO:0055085">
    <property type="term" value="P:transmembrane transport"/>
    <property type="evidence" value="ECO:0000318"/>
    <property type="project" value="GO_Central"/>
</dbReference>
<accession>C8VHF7</accession>
<keyword evidence="2" id="KW-0813">Transport</keyword>
<sequence length="457" mass="49176">MSAPAPEIPETKNDMDYGHESPSPITSVNGPDKEQGDEETDITYAEPLRLTIIMCTLSLSTLIAALGLRFQKITSDFHALDHIGWYSGACFLLVGTTSAPWGKMYRFFSATYTYMMALGFYSVGSVAAAAAPNSIALIVGRALQGWGCAGTLGGSVLIINFTADPKFRPMLIGLWMGVFMIATTIGPLLDVGSLAKQWSDGAVIATLALWVALSIAFVAIEWFQGEYAIMPLRMLKPRPFWSHLLYAWIANLGNFQILFYLPIYFQSMHGSPAIMSGVYSLPFMAFYTLGAIISAILVGKTHLLQPIEQVRGLIAVLGAALIYCIDVGTPKAWWIGAQVPSGLGTGLGNQVPVTALQGFATPETVAATMGVAFMCQSISGAYFVSAGNSIFNNYMLKTLSVTAPRISSFEILYMGVTDLKNAFHGKDLALIRQAYMVGIKDVFAFALAGPASPSSWP</sequence>
<dbReference type="Proteomes" id="UP000000560">
    <property type="component" value="Chromosome VI"/>
</dbReference>
<dbReference type="SUPFAM" id="SSF103473">
    <property type="entry name" value="MFS general substrate transporter"/>
    <property type="match status" value="1"/>
</dbReference>
<dbReference type="GO" id="GO:0022857">
    <property type="term" value="F:transmembrane transporter activity"/>
    <property type="evidence" value="ECO:0000318"/>
    <property type="project" value="GO_Central"/>
</dbReference>
<keyword evidence="5 7" id="KW-0472">Membrane</keyword>
<evidence type="ECO:0000256" key="3">
    <source>
        <dbReference type="ARBA" id="ARBA00022692"/>
    </source>
</evidence>
<dbReference type="OMA" id="GWYSGAC"/>
<feature type="transmembrane region" description="Helical" evidence="7">
    <location>
        <begin position="277"/>
        <end position="298"/>
    </location>
</feature>
<evidence type="ECO:0000256" key="5">
    <source>
        <dbReference type="ARBA" id="ARBA00023136"/>
    </source>
</evidence>
<dbReference type="PANTHER" id="PTHR23501:SF177">
    <property type="entry name" value="MAJOR FACILITATOR SUPERFAMILY (MFS) PROFILE DOMAIN-CONTAINING PROTEIN-RELATED"/>
    <property type="match status" value="1"/>
</dbReference>
<reference evidence="9" key="2">
    <citation type="journal article" date="2009" name="Fungal Genet. Biol.">
        <title>The 2008 update of the Aspergillus nidulans genome annotation: a community effort.</title>
        <authorList>
            <person name="Wortman J.R."/>
            <person name="Gilsenan J.M."/>
            <person name="Joardar V."/>
            <person name="Deegan J."/>
            <person name="Clutterbuck J."/>
            <person name="Andersen M.R."/>
            <person name="Archer D."/>
            <person name="Bencina M."/>
            <person name="Braus G."/>
            <person name="Coutinho P."/>
            <person name="von Dohren H."/>
            <person name="Doonan J."/>
            <person name="Driessen A.J."/>
            <person name="Durek P."/>
            <person name="Espeso E."/>
            <person name="Fekete E."/>
            <person name="Flipphi M."/>
            <person name="Estrada C.G."/>
            <person name="Geysens S."/>
            <person name="Goldman G."/>
            <person name="de Groot P.W."/>
            <person name="Hansen K."/>
            <person name="Harris S.D."/>
            <person name="Heinekamp T."/>
            <person name="Helmstaedt K."/>
            <person name="Henrissat B."/>
            <person name="Hofmann G."/>
            <person name="Homan T."/>
            <person name="Horio T."/>
            <person name="Horiuchi H."/>
            <person name="James S."/>
            <person name="Jones M."/>
            <person name="Karaffa L."/>
            <person name="Karanyi Z."/>
            <person name="Kato M."/>
            <person name="Keller N."/>
            <person name="Kelly D.E."/>
            <person name="Kiel J.A."/>
            <person name="Kim J.M."/>
            <person name="van der Klei I.J."/>
            <person name="Klis F.M."/>
            <person name="Kovalchuk A."/>
            <person name="Krasevec N."/>
            <person name="Kubicek C.P."/>
            <person name="Liu B."/>
            <person name="Maccabe A."/>
            <person name="Meyer V."/>
            <person name="Mirabito P."/>
            <person name="Miskei M."/>
            <person name="Mos M."/>
            <person name="Mullins J."/>
            <person name="Nelson D.R."/>
            <person name="Nielsen J."/>
            <person name="Oakley B.R."/>
            <person name="Osmani S.A."/>
            <person name="Pakula T."/>
            <person name="Paszewski A."/>
            <person name="Paulsen I."/>
            <person name="Pilsyk S."/>
            <person name="Pocsi I."/>
            <person name="Punt P.J."/>
            <person name="Ram A.F."/>
            <person name="Ren Q."/>
            <person name="Robellet X."/>
            <person name="Robson G."/>
            <person name="Seiboth B."/>
            <person name="van Solingen P."/>
            <person name="Specht T."/>
            <person name="Sun J."/>
            <person name="Taheri-Talesh N."/>
            <person name="Takeshita N."/>
            <person name="Ussery D."/>
            <person name="vanKuyk P.A."/>
            <person name="Visser H."/>
            <person name="van de Vondervoort P.J."/>
            <person name="de Vries R.P."/>
            <person name="Walton J."/>
            <person name="Xiang X."/>
            <person name="Xiong Y."/>
            <person name="Zeng A.P."/>
            <person name="Brandt B.W."/>
            <person name="Cornell M.J."/>
            <person name="van den Hondel C.A."/>
            <person name="Visser J."/>
            <person name="Oliver S.G."/>
            <person name="Turner G."/>
        </authorList>
    </citation>
    <scope>GENOME REANNOTATION</scope>
    <source>
        <strain evidence="9">FGSC A4 / ATCC 38163 / CBS 112.46 / NRRL 194 / M139</strain>
    </source>
</reference>
<reference evidence="9" key="1">
    <citation type="journal article" date="2005" name="Nature">
        <title>Sequencing of Aspergillus nidulans and comparative analysis with A. fumigatus and A. oryzae.</title>
        <authorList>
            <person name="Galagan J.E."/>
            <person name="Calvo S.E."/>
            <person name="Cuomo C."/>
            <person name="Ma L.J."/>
            <person name="Wortman J.R."/>
            <person name="Batzoglou S."/>
            <person name="Lee S.I."/>
            <person name="Basturkmen M."/>
            <person name="Spevak C.C."/>
            <person name="Clutterbuck J."/>
            <person name="Kapitonov V."/>
            <person name="Jurka J."/>
            <person name="Scazzocchio C."/>
            <person name="Farman M."/>
            <person name="Butler J."/>
            <person name="Purcell S."/>
            <person name="Harris S."/>
            <person name="Braus G.H."/>
            <person name="Draht O."/>
            <person name="Busch S."/>
            <person name="D'Enfert C."/>
            <person name="Bouchier C."/>
            <person name="Goldman G.H."/>
            <person name="Bell-Pedersen D."/>
            <person name="Griffiths-Jones S."/>
            <person name="Doonan J.H."/>
            <person name="Yu J."/>
            <person name="Vienken K."/>
            <person name="Pain A."/>
            <person name="Freitag M."/>
            <person name="Selker E.U."/>
            <person name="Archer D.B."/>
            <person name="Penalva M.A."/>
            <person name="Oakley B.R."/>
            <person name="Momany M."/>
            <person name="Tanaka T."/>
            <person name="Kumagai T."/>
            <person name="Asai K."/>
            <person name="Machida M."/>
            <person name="Nierman W.C."/>
            <person name="Denning D.W."/>
            <person name="Caddick M."/>
            <person name="Hynes M."/>
            <person name="Paoletti M."/>
            <person name="Fischer R."/>
            <person name="Miller B."/>
            <person name="Dyer P."/>
            <person name="Sachs M.S."/>
            <person name="Osmani S.A."/>
            <person name="Birren B.W."/>
        </authorList>
    </citation>
    <scope>NUCLEOTIDE SEQUENCE [LARGE SCALE GENOMIC DNA]</scope>
    <source>
        <strain evidence="9">FGSC A4 / ATCC 38163 / CBS 112.46 / NRRL 194 / M139</strain>
    </source>
</reference>
<dbReference type="HOGENOM" id="CLU_000960_22_1_1"/>
<feature type="transmembrane region" description="Helical" evidence="7">
    <location>
        <begin position="310"/>
        <end position="328"/>
    </location>
</feature>